<reference evidence="3" key="1">
    <citation type="submission" date="2016-10" db="EMBL/GenBank/DDBJ databases">
        <authorList>
            <person name="Varghese N."/>
            <person name="Submissions S."/>
        </authorList>
    </citation>
    <scope>NUCLEOTIDE SEQUENCE [LARGE SCALE GENOMIC DNA]</scope>
    <source>
        <strain evidence="3">DSM 100420</strain>
    </source>
</reference>
<evidence type="ECO:0000313" key="3">
    <source>
        <dbReference type="Proteomes" id="UP000198914"/>
    </source>
</evidence>
<evidence type="ECO:0000313" key="2">
    <source>
        <dbReference type="EMBL" id="SDY95843.1"/>
    </source>
</evidence>
<dbReference type="AlphaFoldDB" id="A0A1H3P4D1"/>
<keyword evidence="1" id="KW-0732">Signal</keyword>
<protein>
    <submittedName>
        <fullName evidence="2">Uncharacterized protein</fullName>
    </submittedName>
</protein>
<dbReference type="EMBL" id="FNPX01000004">
    <property type="protein sequence ID" value="SDY95843.1"/>
    <property type="molecule type" value="Genomic_DNA"/>
</dbReference>
<evidence type="ECO:0000256" key="1">
    <source>
        <dbReference type="SAM" id="SignalP"/>
    </source>
</evidence>
<sequence>MILRISLCLCTLPWPALAWTFSPVPICTMEQIRGKSTIQVTFDPDSQIYSLHIDRAAGWRAFPVFVLQFNGPVPLTISTTRHRIEGTRLTVTDRGFGNVLAGLESNQTATAILGQTSLAIDLSKAAAKVEAFRACPSRPSV</sequence>
<accession>A0A1H3P4D1</accession>
<gene>
    <name evidence="2" type="ORF">SAMN05444004_104229</name>
</gene>
<dbReference type="Proteomes" id="UP000198914">
    <property type="component" value="Unassembled WGS sequence"/>
</dbReference>
<feature type="signal peptide" evidence="1">
    <location>
        <begin position="1"/>
        <end position="18"/>
    </location>
</feature>
<organism evidence="2 3">
    <name type="scientific">Jannaschia faecimaris</name>
    <dbReference type="NCBI Taxonomy" id="1244108"/>
    <lineage>
        <taxon>Bacteria</taxon>
        <taxon>Pseudomonadati</taxon>
        <taxon>Pseudomonadota</taxon>
        <taxon>Alphaproteobacteria</taxon>
        <taxon>Rhodobacterales</taxon>
        <taxon>Roseobacteraceae</taxon>
        <taxon>Jannaschia</taxon>
    </lineage>
</organism>
<name>A0A1H3P4D1_9RHOB</name>
<dbReference type="OrthoDB" id="7679320at2"/>
<keyword evidence="3" id="KW-1185">Reference proteome</keyword>
<feature type="chain" id="PRO_5011479172" evidence="1">
    <location>
        <begin position="19"/>
        <end position="141"/>
    </location>
</feature>
<proteinExistence type="predicted"/>